<gene>
    <name evidence="14" type="ORF">POM88_005439</name>
</gene>
<dbReference type="InterPro" id="IPR000047">
    <property type="entry name" value="HTH_motif"/>
</dbReference>
<evidence type="ECO:0000256" key="7">
    <source>
        <dbReference type="ARBA" id="ARBA00025748"/>
    </source>
</evidence>
<dbReference type="InterPro" id="IPR017970">
    <property type="entry name" value="Homeobox_CS"/>
</dbReference>
<keyword evidence="11" id="KW-0175">Coiled coil</keyword>
<dbReference type="GO" id="GO:0000981">
    <property type="term" value="F:DNA-binding transcription factor activity, RNA polymerase II-specific"/>
    <property type="evidence" value="ECO:0007669"/>
    <property type="project" value="UniProtKB-UniRule"/>
</dbReference>
<evidence type="ECO:0000256" key="6">
    <source>
        <dbReference type="ARBA" id="ARBA00023242"/>
    </source>
</evidence>
<evidence type="ECO:0000256" key="2">
    <source>
        <dbReference type="ARBA" id="ARBA00023015"/>
    </source>
</evidence>
<evidence type="ECO:0000256" key="1">
    <source>
        <dbReference type="ARBA" id="ARBA00004123"/>
    </source>
</evidence>
<feature type="domain" description="Homeobox" evidence="13">
    <location>
        <begin position="16"/>
        <end position="76"/>
    </location>
</feature>
<feature type="coiled-coil region" evidence="11">
    <location>
        <begin position="82"/>
        <end position="116"/>
    </location>
</feature>
<sequence>MMDNFKNSQNQKSYSSKSNNKKKRLTQDEVRLLEESFNGNNRLEPERKLQLARELGIPPRQIAIWYQNKRARWKNQSLELDYTAIHMRLEAALAQKRQLEKEVQRLRVELQKSQAQALPKRQVQMLQPQHPHQLVSVSSIESNCDEVGSSSLHDDQVHCSWMNDHDQAAALRVEEFYACLMGTNGSNFN</sequence>
<evidence type="ECO:0000256" key="10">
    <source>
        <dbReference type="RuleBase" id="RU369038"/>
    </source>
</evidence>
<feature type="compositionally biased region" description="Low complexity" evidence="12">
    <location>
        <begin position="1"/>
        <end position="18"/>
    </location>
</feature>
<keyword evidence="2 10" id="KW-0805">Transcription regulation</keyword>
<keyword evidence="3 8" id="KW-0238">DNA-binding</keyword>
<organism evidence="14 15">
    <name type="scientific">Heracleum sosnowskyi</name>
    <dbReference type="NCBI Taxonomy" id="360622"/>
    <lineage>
        <taxon>Eukaryota</taxon>
        <taxon>Viridiplantae</taxon>
        <taxon>Streptophyta</taxon>
        <taxon>Embryophyta</taxon>
        <taxon>Tracheophyta</taxon>
        <taxon>Spermatophyta</taxon>
        <taxon>Magnoliopsida</taxon>
        <taxon>eudicotyledons</taxon>
        <taxon>Gunneridae</taxon>
        <taxon>Pentapetalae</taxon>
        <taxon>asterids</taxon>
        <taxon>campanulids</taxon>
        <taxon>Apiales</taxon>
        <taxon>Apiaceae</taxon>
        <taxon>Apioideae</taxon>
        <taxon>apioid superclade</taxon>
        <taxon>Tordylieae</taxon>
        <taxon>Tordyliinae</taxon>
        <taxon>Heracleum</taxon>
    </lineage>
</organism>
<evidence type="ECO:0000259" key="13">
    <source>
        <dbReference type="PROSITE" id="PS50071"/>
    </source>
</evidence>
<dbReference type="PROSITE" id="PS50071">
    <property type="entry name" value="HOMEOBOX_2"/>
    <property type="match status" value="1"/>
</dbReference>
<keyword evidence="6 8" id="KW-0539">Nucleus</keyword>
<evidence type="ECO:0000313" key="15">
    <source>
        <dbReference type="Proteomes" id="UP001237642"/>
    </source>
</evidence>
<dbReference type="PANTHER" id="PTHR24326:SF522">
    <property type="entry name" value="HOMEOBOX-LEUCINE ZIPPER PROTEIN ATHB-52"/>
    <property type="match status" value="1"/>
</dbReference>
<reference evidence="14" key="1">
    <citation type="submission" date="2023-02" db="EMBL/GenBank/DDBJ databases">
        <title>Genome of toxic invasive species Heracleum sosnowskyi carries increased number of genes despite the absence of recent whole-genome duplications.</title>
        <authorList>
            <person name="Schelkunov M."/>
            <person name="Shtratnikova V."/>
            <person name="Makarenko M."/>
            <person name="Klepikova A."/>
            <person name="Omelchenko D."/>
            <person name="Novikova G."/>
            <person name="Obukhova E."/>
            <person name="Bogdanov V."/>
            <person name="Penin A."/>
            <person name="Logacheva M."/>
        </authorList>
    </citation>
    <scope>NUCLEOTIDE SEQUENCE</scope>
    <source>
        <strain evidence="14">Hsosn_3</strain>
        <tissue evidence="14">Leaf</tissue>
    </source>
</reference>
<protein>
    <recommendedName>
        <fullName evidence="10">Homeobox-leucine zipper protein</fullName>
    </recommendedName>
    <alternativeName>
        <fullName evidence="10">HD-ZIP protein</fullName>
    </alternativeName>
    <alternativeName>
        <fullName evidence="10">Homeodomain transcription factor</fullName>
    </alternativeName>
</protein>
<evidence type="ECO:0000256" key="9">
    <source>
        <dbReference type="RuleBase" id="RU000682"/>
    </source>
</evidence>
<feature type="DNA-binding region" description="Homeobox" evidence="8">
    <location>
        <begin position="18"/>
        <end position="77"/>
    </location>
</feature>
<evidence type="ECO:0000256" key="11">
    <source>
        <dbReference type="SAM" id="Coils"/>
    </source>
</evidence>
<dbReference type="GO" id="GO:0045893">
    <property type="term" value="P:positive regulation of DNA-templated transcription"/>
    <property type="evidence" value="ECO:0007669"/>
    <property type="project" value="TreeGrafter"/>
</dbReference>
<dbReference type="AlphaFoldDB" id="A0AAD8J3G6"/>
<accession>A0AAD8J3G6</accession>
<dbReference type="InterPro" id="IPR009057">
    <property type="entry name" value="Homeodomain-like_sf"/>
</dbReference>
<dbReference type="Pfam" id="PF00046">
    <property type="entry name" value="Homeodomain"/>
    <property type="match status" value="1"/>
</dbReference>
<evidence type="ECO:0000256" key="3">
    <source>
        <dbReference type="ARBA" id="ARBA00023125"/>
    </source>
</evidence>
<keyword evidence="5 10" id="KW-0804">Transcription</keyword>
<evidence type="ECO:0000256" key="5">
    <source>
        <dbReference type="ARBA" id="ARBA00023163"/>
    </source>
</evidence>
<comment type="function">
    <text evidence="10">Transcription factor.</text>
</comment>
<dbReference type="GO" id="GO:0005634">
    <property type="term" value="C:nucleus"/>
    <property type="evidence" value="ECO:0007669"/>
    <property type="project" value="UniProtKB-SubCell"/>
</dbReference>
<dbReference type="InterPro" id="IPR045224">
    <property type="entry name" value="HDZip_class_I_plant"/>
</dbReference>
<evidence type="ECO:0000256" key="12">
    <source>
        <dbReference type="SAM" id="MobiDB-lite"/>
    </source>
</evidence>
<keyword evidence="4 8" id="KW-0371">Homeobox</keyword>
<dbReference type="CDD" id="cd00086">
    <property type="entry name" value="homeodomain"/>
    <property type="match status" value="1"/>
</dbReference>
<dbReference type="Proteomes" id="UP001237642">
    <property type="component" value="Unassembled WGS sequence"/>
</dbReference>
<dbReference type="SMART" id="SM00389">
    <property type="entry name" value="HOX"/>
    <property type="match status" value="1"/>
</dbReference>
<evidence type="ECO:0000313" key="14">
    <source>
        <dbReference type="EMBL" id="KAK1395576.1"/>
    </source>
</evidence>
<proteinExistence type="inferred from homology"/>
<keyword evidence="15" id="KW-1185">Reference proteome</keyword>
<comment type="subcellular location">
    <subcellularLocation>
        <location evidence="1 8 9">Nucleus</location>
    </subcellularLocation>
</comment>
<dbReference type="Gene3D" id="1.10.10.60">
    <property type="entry name" value="Homeodomain-like"/>
    <property type="match status" value="1"/>
</dbReference>
<dbReference type="InterPro" id="IPR001356">
    <property type="entry name" value="HD"/>
</dbReference>
<name>A0AAD8J3G6_9APIA</name>
<evidence type="ECO:0000256" key="4">
    <source>
        <dbReference type="ARBA" id="ARBA00023155"/>
    </source>
</evidence>
<dbReference type="GO" id="GO:0043565">
    <property type="term" value="F:sequence-specific DNA binding"/>
    <property type="evidence" value="ECO:0007669"/>
    <property type="project" value="TreeGrafter"/>
</dbReference>
<dbReference type="SUPFAM" id="SSF46689">
    <property type="entry name" value="Homeodomain-like"/>
    <property type="match status" value="1"/>
</dbReference>
<comment type="similarity">
    <text evidence="7 10">Belongs to the HD-ZIP homeobox family. Class I subfamily.</text>
</comment>
<dbReference type="PROSITE" id="PS00027">
    <property type="entry name" value="HOMEOBOX_1"/>
    <property type="match status" value="1"/>
</dbReference>
<dbReference type="PANTHER" id="PTHR24326">
    <property type="entry name" value="HOMEOBOX-LEUCINE ZIPPER PROTEIN"/>
    <property type="match status" value="1"/>
</dbReference>
<dbReference type="EMBL" id="JAUIZM010000002">
    <property type="protein sequence ID" value="KAK1395576.1"/>
    <property type="molecule type" value="Genomic_DNA"/>
</dbReference>
<comment type="caution">
    <text evidence="14">The sequence shown here is derived from an EMBL/GenBank/DDBJ whole genome shotgun (WGS) entry which is preliminary data.</text>
</comment>
<feature type="region of interest" description="Disordered" evidence="12">
    <location>
        <begin position="1"/>
        <end position="26"/>
    </location>
</feature>
<evidence type="ECO:0000256" key="8">
    <source>
        <dbReference type="PROSITE-ProRule" id="PRU00108"/>
    </source>
</evidence>
<reference evidence="14" key="2">
    <citation type="submission" date="2023-05" db="EMBL/GenBank/DDBJ databases">
        <authorList>
            <person name="Schelkunov M.I."/>
        </authorList>
    </citation>
    <scope>NUCLEOTIDE SEQUENCE</scope>
    <source>
        <strain evidence="14">Hsosn_3</strain>
        <tissue evidence="14">Leaf</tissue>
    </source>
</reference>
<dbReference type="PRINTS" id="PR00031">
    <property type="entry name" value="HTHREPRESSR"/>
</dbReference>